<dbReference type="AlphaFoldDB" id="A0A6A5RHM8"/>
<gene>
    <name evidence="1" type="ORF">M421DRAFT_205976</name>
</gene>
<name>A0A6A5RHM8_9PLEO</name>
<proteinExistence type="predicted"/>
<dbReference type="RefSeq" id="XP_033447002.1">
    <property type="nucleotide sequence ID" value="XM_033588167.1"/>
</dbReference>
<organism evidence="1 2">
    <name type="scientific">Didymella exigua CBS 183.55</name>
    <dbReference type="NCBI Taxonomy" id="1150837"/>
    <lineage>
        <taxon>Eukaryota</taxon>
        <taxon>Fungi</taxon>
        <taxon>Dikarya</taxon>
        <taxon>Ascomycota</taxon>
        <taxon>Pezizomycotina</taxon>
        <taxon>Dothideomycetes</taxon>
        <taxon>Pleosporomycetidae</taxon>
        <taxon>Pleosporales</taxon>
        <taxon>Pleosporineae</taxon>
        <taxon>Didymellaceae</taxon>
        <taxon>Didymella</taxon>
    </lineage>
</organism>
<protein>
    <submittedName>
        <fullName evidence="1">Uncharacterized protein</fullName>
    </submittedName>
</protein>
<keyword evidence="2" id="KW-1185">Reference proteome</keyword>
<evidence type="ECO:0000313" key="1">
    <source>
        <dbReference type="EMBL" id="KAF1926750.1"/>
    </source>
</evidence>
<dbReference type="EMBL" id="ML978975">
    <property type="protein sequence ID" value="KAF1926750.1"/>
    <property type="molecule type" value="Genomic_DNA"/>
</dbReference>
<sequence length="79" mass="8755">MTQLIEQLRLQLQLLDDALAVSRAGERLSSREDRDHVMTAGSSQAGVLLLLYMALLSACKHCVLRSTTVCIALRRCNQV</sequence>
<reference evidence="1" key="1">
    <citation type="journal article" date="2020" name="Stud. Mycol.">
        <title>101 Dothideomycetes genomes: a test case for predicting lifestyles and emergence of pathogens.</title>
        <authorList>
            <person name="Haridas S."/>
            <person name="Albert R."/>
            <person name="Binder M."/>
            <person name="Bloem J."/>
            <person name="Labutti K."/>
            <person name="Salamov A."/>
            <person name="Andreopoulos B."/>
            <person name="Baker S."/>
            <person name="Barry K."/>
            <person name="Bills G."/>
            <person name="Bluhm B."/>
            <person name="Cannon C."/>
            <person name="Castanera R."/>
            <person name="Culley D."/>
            <person name="Daum C."/>
            <person name="Ezra D."/>
            <person name="Gonzalez J."/>
            <person name="Henrissat B."/>
            <person name="Kuo A."/>
            <person name="Liang C."/>
            <person name="Lipzen A."/>
            <person name="Lutzoni F."/>
            <person name="Magnuson J."/>
            <person name="Mondo S."/>
            <person name="Nolan M."/>
            <person name="Ohm R."/>
            <person name="Pangilinan J."/>
            <person name="Park H.-J."/>
            <person name="Ramirez L."/>
            <person name="Alfaro M."/>
            <person name="Sun H."/>
            <person name="Tritt A."/>
            <person name="Yoshinaga Y."/>
            <person name="Zwiers L.-H."/>
            <person name="Turgeon B."/>
            <person name="Goodwin S."/>
            <person name="Spatafora J."/>
            <person name="Crous P."/>
            <person name="Grigoriev I."/>
        </authorList>
    </citation>
    <scope>NUCLEOTIDE SEQUENCE</scope>
    <source>
        <strain evidence="1">CBS 183.55</strain>
    </source>
</reference>
<dbReference type="GeneID" id="54345814"/>
<evidence type="ECO:0000313" key="2">
    <source>
        <dbReference type="Proteomes" id="UP000800082"/>
    </source>
</evidence>
<accession>A0A6A5RHM8</accession>
<dbReference type="Proteomes" id="UP000800082">
    <property type="component" value="Unassembled WGS sequence"/>
</dbReference>